<feature type="chain" id="PRO_5024326462" evidence="1">
    <location>
        <begin position="32"/>
        <end position="251"/>
    </location>
</feature>
<organism evidence="2 3">
    <name type="scientific">Phragmitibacter flavus</name>
    <dbReference type="NCBI Taxonomy" id="2576071"/>
    <lineage>
        <taxon>Bacteria</taxon>
        <taxon>Pseudomonadati</taxon>
        <taxon>Verrucomicrobiota</taxon>
        <taxon>Verrucomicrobiia</taxon>
        <taxon>Verrucomicrobiales</taxon>
        <taxon>Verrucomicrobiaceae</taxon>
        <taxon>Phragmitibacter</taxon>
    </lineage>
</organism>
<evidence type="ECO:0000313" key="2">
    <source>
        <dbReference type="EMBL" id="TLD71929.1"/>
    </source>
</evidence>
<feature type="signal peptide" evidence="1">
    <location>
        <begin position="1"/>
        <end position="31"/>
    </location>
</feature>
<sequence length="251" mass="27912">MKPSFFRFMTISHFPAFTLVILLFASLPARAQQTEDISSRLQQAEATYQLKLREIHTPILKDYLRKLETLQSRLPNPDHLAQVTREAQKIRQLIATTGILPTDVPRKIDPPALPGTDRDRDRARPTLSLQASEAISPVAVTPEARNALPLGSIAWNVTKLPPGKYDVLLVFAAEALTADEPIMLTVGTYQLISHLKPDLVTGGDDVFRIFKLGNLVIDSPIADQTLTLQNGNPTVPRLRIRNVLFVRSSQP</sequence>
<protein>
    <submittedName>
        <fullName evidence="2">Uncharacterized protein</fullName>
    </submittedName>
</protein>
<dbReference type="RefSeq" id="WP_138084933.1">
    <property type="nucleotide sequence ID" value="NZ_VAUV01000003.1"/>
</dbReference>
<gene>
    <name evidence="2" type="ORF">FEM03_04175</name>
</gene>
<evidence type="ECO:0000313" key="3">
    <source>
        <dbReference type="Proteomes" id="UP000306196"/>
    </source>
</evidence>
<dbReference type="AlphaFoldDB" id="A0A5R8KJY7"/>
<proteinExistence type="predicted"/>
<dbReference type="EMBL" id="VAUV01000003">
    <property type="protein sequence ID" value="TLD71929.1"/>
    <property type="molecule type" value="Genomic_DNA"/>
</dbReference>
<keyword evidence="1" id="KW-0732">Signal</keyword>
<name>A0A5R8KJY7_9BACT</name>
<comment type="caution">
    <text evidence="2">The sequence shown here is derived from an EMBL/GenBank/DDBJ whole genome shotgun (WGS) entry which is preliminary data.</text>
</comment>
<keyword evidence="3" id="KW-1185">Reference proteome</keyword>
<evidence type="ECO:0000256" key="1">
    <source>
        <dbReference type="SAM" id="SignalP"/>
    </source>
</evidence>
<dbReference type="Proteomes" id="UP000306196">
    <property type="component" value="Unassembled WGS sequence"/>
</dbReference>
<reference evidence="2 3" key="1">
    <citation type="submission" date="2019-05" db="EMBL/GenBank/DDBJ databases">
        <title>Verrucobacter flavum gen. nov., sp. nov. a new member of the family Verrucomicrobiaceae.</title>
        <authorList>
            <person name="Szuroczki S."/>
            <person name="Abbaszade G."/>
            <person name="Szabo A."/>
            <person name="Felfoldi T."/>
            <person name="Schumann P."/>
            <person name="Boka K."/>
            <person name="Keki Z."/>
            <person name="Toumi M."/>
            <person name="Toth E."/>
        </authorList>
    </citation>
    <scope>NUCLEOTIDE SEQUENCE [LARGE SCALE GENOMIC DNA]</scope>
    <source>
        <strain evidence="2 3">MG-N-17</strain>
    </source>
</reference>
<accession>A0A5R8KJY7</accession>